<feature type="signal peptide" evidence="8">
    <location>
        <begin position="1"/>
        <end position="18"/>
    </location>
</feature>
<dbReference type="PROSITE" id="PS01186">
    <property type="entry name" value="EGF_2"/>
    <property type="match status" value="1"/>
</dbReference>
<dbReference type="EMBL" id="CANHGI010000003">
    <property type="protein sequence ID" value="CAI5446657.1"/>
    <property type="molecule type" value="Genomic_DNA"/>
</dbReference>
<evidence type="ECO:0000256" key="3">
    <source>
        <dbReference type="ARBA" id="ARBA00022737"/>
    </source>
</evidence>
<evidence type="ECO:0000256" key="8">
    <source>
        <dbReference type="SAM" id="SignalP"/>
    </source>
</evidence>
<dbReference type="Pfam" id="PF00057">
    <property type="entry name" value="Ldl_recept_a"/>
    <property type="match status" value="2"/>
</dbReference>
<keyword evidence="11" id="KW-1185">Reference proteome</keyword>
<keyword evidence="8" id="KW-0732">Signal</keyword>
<reference evidence="10" key="1">
    <citation type="submission" date="2022-11" db="EMBL/GenBank/DDBJ databases">
        <authorList>
            <person name="Kikuchi T."/>
        </authorList>
    </citation>
    <scope>NUCLEOTIDE SEQUENCE</scope>
    <source>
        <strain evidence="10">PS1010</strain>
    </source>
</reference>
<dbReference type="InterPro" id="IPR050685">
    <property type="entry name" value="LDLR"/>
</dbReference>
<comment type="caution">
    <text evidence="10">The sequence shown here is derived from an EMBL/GenBank/DDBJ whole genome shotgun (WGS) entry which is preliminary data.</text>
</comment>
<dbReference type="CDD" id="cd00112">
    <property type="entry name" value="LDLa"/>
    <property type="match status" value="2"/>
</dbReference>
<dbReference type="InterPro" id="IPR000742">
    <property type="entry name" value="EGF"/>
</dbReference>
<evidence type="ECO:0000256" key="2">
    <source>
        <dbReference type="ARBA" id="ARBA00022692"/>
    </source>
</evidence>
<dbReference type="PRINTS" id="PR00261">
    <property type="entry name" value="LDLRECEPTOR"/>
</dbReference>
<dbReference type="GO" id="GO:0016192">
    <property type="term" value="P:vesicle-mediated transport"/>
    <property type="evidence" value="ECO:0007669"/>
    <property type="project" value="UniProtKB-ARBA"/>
</dbReference>
<keyword evidence="6 7" id="KW-1015">Disulfide bond</keyword>
<evidence type="ECO:0000256" key="6">
    <source>
        <dbReference type="ARBA" id="ARBA00023157"/>
    </source>
</evidence>
<evidence type="ECO:0000313" key="11">
    <source>
        <dbReference type="Proteomes" id="UP001152747"/>
    </source>
</evidence>
<feature type="disulfide bond" evidence="7">
    <location>
        <begin position="189"/>
        <end position="207"/>
    </location>
</feature>
<sequence>MLFLFFAIFFDLLRIFKAQNAIEYPGRIGGRCGYFQFDCDPGSRVPLCIPISAIRDCTADCPNRSDEWCPQGKILCDSGIKSEKCGQCVFSHELSTHCLDRKWQHLCAYEGTVKCAHTMNCVFQKWLMDGKNDCGDGSDEDICNQGLVQCNLETSTAILQSSSSMPKFSGDNETVFNVTERCDIDEFRCSNGQCLKSSLVLDSKEDCLDGSDENYCEMSETECSEKSRCSFQRDISAFGCGCPRGFDRSEVGICELLIEADN</sequence>
<dbReference type="InterPro" id="IPR002172">
    <property type="entry name" value="LDrepeatLR_classA_rpt"/>
</dbReference>
<dbReference type="InterPro" id="IPR036055">
    <property type="entry name" value="LDL_receptor-like_sf"/>
</dbReference>
<evidence type="ECO:0000313" key="10">
    <source>
        <dbReference type="EMBL" id="CAI5446657.1"/>
    </source>
</evidence>
<evidence type="ECO:0000256" key="4">
    <source>
        <dbReference type="ARBA" id="ARBA00022989"/>
    </source>
</evidence>
<feature type="domain" description="EGF-like" evidence="9">
    <location>
        <begin position="240"/>
        <end position="254"/>
    </location>
</feature>
<feature type="disulfide bond" evidence="7">
    <location>
        <begin position="182"/>
        <end position="194"/>
    </location>
</feature>
<comment type="subcellular location">
    <subcellularLocation>
        <location evidence="1">Membrane</location>
        <topology evidence="1">Single-pass membrane protein</topology>
    </subcellularLocation>
</comment>
<proteinExistence type="predicted"/>
<evidence type="ECO:0000256" key="7">
    <source>
        <dbReference type="PROSITE-ProRule" id="PRU00124"/>
    </source>
</evidence>
<keyword evidence="2" id="KW-0812">Transmembrane</keyword>
<gene>
    <name evidence="10" type="ORF">CAMP_LOCUS9294</name>
</gene>
<dbReference type="OrthoDB" id="6514358at2759"/>
<dbReference type="Gene3D" id="4.10.400.10">
    <property type="entry name" value="Low-density Lipoprotein Receptor"/>
    <property type="match status" value="2"/>
</dbReference>
<evidence type="ECO:0000256" key="5">
    <source>
        <dbReference type="ARBA" id="ARBA00023136"/>
    </source>
</evidence>
<dbReference type="SMART" id="SM00192">
    <property type="entry name" value="LDLa"/>
    <property type="match status" value="3"/>
</dbReference>
<dbReference type="GO" id="GO:0005886">
    <property type="term" value="C:plasma membrane"/>
    <property type="evidence" value="ECO:0007669"/>
    <property type="project" value="TreeGrafter"/>
</dbReference>
<dbReference type="SUPFAM" id="SSF57424">
    <property type="entry name" value="LDL receptor-like module"/>
    <property type="match status" value="3"/>
</dbReference>
<keyword evidence="3" id="KW-0677">Repeat</keyword>
<protein>
    <recommendedName>
        <fullName evidence="9">EGF-like domain-containing protein</fullName>
    </recommendedName>
</protein>
<dbReference type="PROSITE" id="PS50068">
    <property type="entry name" value="LDLRA_2"/>
    <property type="match status" value="2"/>
</dbReference>
<evidence type="ECO:0000259" key="9">
    <source>
        <dbReference type="PROSITE" id="PS01186"/>
    </source>
</evidence>
<dbReference type="Proteomes" id="UP001152747">
    <property type="component" value="Unassembled WGS sequence"/>
</dbReference>
<keyword evidence="5" id="KW-0472">Membrane</keyword>
<evidence type="ECO:0000256" key="1">
    <source>
        <dbReference type="ARBA" id="ARBA00004167"/>
    </source>
</evidence>
<feature type="chain" id="PRO_5040185586" description="EGF-like domain-containing protein" evidence="8">
    <location>
        <begin position="19"/>
        <end position="262"/>
    </location>
</feature>
<name>A0A9P1IJI9_9PELO</name>
<dbReference type="AlphaFoldDB" id="A0A9P1IJI9"/>
<dbReference type="PANTHER" id="PTHR24270">
    <property type="entry name" value="LOW-DENSITY LIPOPROTEIN RECEPTOR-RELATED"/>
    <property type="match status" value="1"/>
</dbReference>
<organism evidence="10 11">
    <name type="scientific">Caenorhabditis angaria</name>
    <dbReference type="NCBI Taxonomy" id="860376"/>
    <lineage>
        <taxon>Eukaryota</taxon>
        <taxon>Metazoa</taxon>
        <taxon>Ecdysozoa</taxon>
        <taxon>Nematoda</taxon>
        <taxon>Chromadorea</taxon>
        <taxon>Rhabditida</taxon>
        <taxon>Rhabditina</taxon>
        <taxon>Rhabditomorpha</taxon>
        <taxon>Rhabditoidea</taxon>
        <taxon>Rhabditidae</taxon>
        <taxon>Peloderinae</taxon>
        <taxon>Caenorhabditis</taxon>
    </lineage>
</organism>
<keyword evidence="4" id="KW-1133">Transmembrane helix</keyword>
<comment type="caution">
    <text evidence="7">Lacks conserved residue(s) required for the propagation of feature annotation.</text>
</comment>
<accession>A0A9P1IJI9</accession>